<accession>A0ABP9XL80</accession>
<keyword evidence="1" id="KW-0175">Coiled coil</keyword>
<feature type="region of interest" description="Disordered" evidence="2">
    <location>
        <begin position="36"/>
        <end position="76"/>
    </location>
</feature>
<comment type="caution">
    <text evidence="3">The sequence shown here is derived from an EMBL/GenBank/DDBJ whole genome shotgun (WGS) entry which is preliminary data.</text>
</comment>
<evidence type="ECO:0000256" key="2">
    <source>
        <dbReference type="SAM" id="MobiDB-lite"/>
    </source>
</evidence>
<sequence>MSTNVLEINTHHIAYPSPKKQHMSDFGYHSADEISFTSSPTTSVSSRRSSFSSFSSYHTRTSSQRHSLPPPPPPQRYTTLKSAHERIEYLEDQIKTRRESNENVIKGMTFQIDTFLKSHTSKKKSDPLSYCSTDSSLDPVIDTLNELKQLVTQHNLTITQDSLLVSPAKENQIIFSTQIIEKWIHSATQHKSKQVPQNVERAKYQKIVQDIQTLSQQHTQTKKQLRKVALSESKVKLKLQEQTKLNETIQQDKIEIEQLLDEVRNEMEDMMEELHSVKLDRERYFEKSQRFEIDLKDIKQNEEDADILALQGLLRESETLADQLEADYQDQIASYASKTESLKAQLKKAERSVAELSLVMEVQKRQQLSTEMEQALRRTLAERDGELAKTQFKLEKSYLQAEQMRVQQEKQMQLELSARLEAVEVSLKSHYKKETGTFQLDISREVRELSGKIMELENELEDYYRQHEQDTKQSTDARQKVKELQSALDANEKSSKNNIHNLEAKVKVLEGEVLFLYGKNLELAQHLGELDE</sequence>
<evidence type="ECO:0000313" key="4">
    <source>
        <dbReference type="Proteomes" id="UP001476247"/>
    </source>
</evidence>
<feature type="coiled-coil region" evidence="1">
    <location>
        <begin position="307"/>
        <end position="366"/>
    </location>
</feature>
<feature type="coiled-coil region" evidence="1">
    <location>
        <begin position="439"/>
        <end position="512"/>
    </location>
</feature>
<proteinExistence type="predicted"/>
<organism evidence="3 4">
    <name type="scientific">Helicostylum pulchrum</name>
    <dbReference type="NCBI Taxonomy" id="562976"/>
    <lineage>
        <taxon>Eukaryota</taxon>
        <taxon>Fungi</taxon>
        <taxon>Fungi incertae sedis</taxon>
        <taxon>Mucoromycota</taxon>
        <taxon>Mucoromycotina</taxon>
        <taxon>Mucoromycetes</taxon>
        <taxon>Mucorales</taxon>
        <taxon>Mucorineae</taxon>
        <taxon>Mucoraceae</taxon>
        <taxon>Helicostylum</taxon>
    </lineage>
</organism>
<dbReference type="EMBL" id="BAABUJ010000005">
    <property type="protein sequence ID" value="GAA5795539.1"/>
    <property type="molecule type" value="Genomic_DNA"/>
</dbReference>
<feature type="compositionally biased region" description="Low complexity" evidence="2">
    <location>
        <begin position="36"/>
        <end position="62"/>
    </location>
</feature>
<dbReference type="Proteomes" id="UP001476247">
    <property type="component" value="Unassembled WGS sequence"/>
</dbReference>
<feature type="coiled-coil region" evidence="1">
    <location>
        <begin position="242"/>
        <end position="280"/>
    </location>
</feature>
<keyword evidence="4" id="KW-1185">Reference proteome</keyword>
<gene>
    <name evidence="3" type="ORF">HPULCUR_000898</name>
</gene>
<reference evidence="3 4" key="1">
    <citation type="submission" date="2024-04" db="EMBL/GenBank/DDBJ databases">
        <title>genome sequences of Mucor flavus KT1a and Helicostylum pulchrum KT1b strains isolation_sourced from the surface of a dry-aged beef.</title>
        <authorList>
            <person name="Toyotome T."/>
            <person name="Hosono M."/>
            <person name="Torimaru M."/>
            <person name="Fukuda K."/>
            <person name="Mikami N."/>
        </authorList>
    </citation>
    <scope>NUCLEOTIDE SEQUENCE [LARGE SCALE GENOMIC DNA]</scope>
    <source>
        <strain evidence="3 4">KT1b</strain>
    </source>
</reference>
<name>A0ABP9XL80_9FUNG</name>
<evidence type="ECO:0000313" key="3">
    <source>
        <dbReference type="EMBL" id="GAA5795539.1"/>
    </source>
</evidence>
<evidence type="ECO:0000256" key="1">
    <source>
        <dbReference type="SAM" id="Coils"/>
    </source>
</evidence>
<protein>
    <submittedName>
        <fullName evidence="3">Uncharacterized protein</fullName>
    </submittedName>
</protein>